<dbReference type="Gene3D" id="1.10.860.10">
    <property type="entry name" value="DNAb Helicase, Chain A"/>
    <property type="match status" value="1"/>
</dbReference>
<organism evidence="13 14">
    <name type="scientific">Acinetobacter baumannii 99063</name>
    <dbReference type="NCBI Taxonomy" id="1310630"/>
    <lineage>
        <taxon>Bacteria</taxon>
        <taxon>Pseudomonadati</taxon>
        <taxon>Pseudomonadota</taxon>
        <taxon>Gammaproteobacteria</taxon>
        <taxon>Moraxellales</taxon>
        <taxon>Moraxellaceae</taxon>
        <taxon>Acinetobacter</taxon>
        <taxon>Acinetobacter calcoaceticus/baumannii complex</taxon>
    </lineage>
</organism>
<dbReference type="AlphaFoldDB" id="A0A009SED1"/>
<keyword evidence="8" id="KW-0238">DNA-binding</keyword>
<dbReference type="InterPro" id="IPR007694">
    <property type="entry name" value="DNA_helicase_DnaB-like_C"/>
</dbReference>
<dbReference type="PANTHER" id="PTHR30153:SF2">
    <property type="entry name" value="REPLICATIVE DNA HELICASE"/>
    <property type="match status" value="1"/>
</dbReference>
<dbReference type="Pfam" id="PF00772">
    <property type="entry name" value="DnaB"/>
    <property type="match status" value="1"/>
</dbReference>
<dbReference type="CDD" id="cd00984">
    <property type="entry name" value="DnaB_C"/>
    <property type="match status" value="1"/>
</dbReference>
<reference evidence="13 14" key="1">
    <citation type="submission" date="2014-02" db="EMBL/GenBank/DDBJ databases">
        <title>Comparative genomics and transcriptomics to identify genetic mechanisms underlying the emergence of carbapenem resistant Acinetobacter baumannii (CRAb).</title>
        <authorList>
            <person name="Harris A.D."/>
            <person name="Johnson K.J."/>
            <person name="George J."/>
            <person name="Shefchek K."/>
            <person name="Daugherty S.C."/>
            <person name="Parankush S."/>
            <person name="Sadzewicz L."/>
            <person name="Tallon L."/>
            <person name="Sengamalay N."/>
            <person name="Hazen T.H."/>
            <person name="Rasko D.A."/>
        </authorList>
    </citation>
    <scope>NUCLEOTIDE SEQUENCE [LARGE SCALE GENOMIC DNA]</scope>
    <source>
        <strain evidence="13 14">99063</strain>
    </source>
</reference>
<keyword evidence="5" id="KW-0378">Hydrolase</keyword>
<evidence type="ECO:0000256" key="10">
    <source>
        <dbReference type="ARBA" id="ARBA00044969"/>
    </source>
</evidence>
<dbReference type="GO" id="GO:0016787">
    <property type="term" value="F:hydrolase activity"/>
    <property type="evidence" value="ECO:0007669"/>
    <property type="project" value="UniProtKB-KW"/>
</dbReference>
<comment type="similarity">
    <text evidence="1">Belongs to the helicase family. DnaB subfamily.</text>
</comment>
<evidence type="ECO:0000256" key="7">
    <source>
        <dbReference type="ARBA" id="ARBA00022840"/>
    </source>
</evidence>
<dbReference type="Pfam" id="PF03796">
    <property type="entry name" value="DnaB_C"/>
    <property type="match status" value="1"/>
</dbReference>
<protein>
    <recommendedName>
        <fullName evidence="10">DNA 5'-3' helicase</fullName>
        <ecNumber evidence="10">5.6.2.3</ecNumber>
    </recommendedName>
</protein>
<dbReference type="PROSITE" id="PS51199">
    <property type="entry name" value="SF4_HELICASE"/>
    <property type="match status" value="1"/>
</dbReference>
<dbReference type="EC" id="5.6.2.3" evidence="10"/>
<evidence type="ECO:0000256" key="8">
    <source>
        <dbReference type="ARBA" id="ARBA00023125"/>
    </source>
</evidence>
<keyword evidence="4" id="KW-0547">Nucleotide-binding</keyword>
<dbReference type="InterPro" id="IPR027417">
    <property type="entry name" value="P-loop_NTPase"/>
</dbReference>
<dbReference type="Proteomes" id="UP000020735">
    <property type="component" value="Unassembled WGS sequence"/>
</dbReference>
<dbReference type="GO" id="GO:0003677">
    <property type="term" value="F:DNA binding"/>
    <property type="evidence" value="ECO:0007669"/>
    <property type="project" value="UniProtKB-KW"/>
</dbReference>
<keyword evidence="2" id="KW-0639">Primosome</keyword>
<dbReference type="Gene3D" id="3.40.50.300">
    <property type="entry name" value="P-loop containing nucleotide triphosphate hydrolases"/>
    <property type="match status" value="1"/>
</dbReference>
<dbReference type="RefSeq" id="WP_032068348.1">
    <property type="nucleotide sequence ID" value="NZ_JEXJ01000027.1"/>
</dbReference>
<evidence type="ECO:0000256" key="1">
    <source>
        <dbReference type="ARBA" id="ARBA00008428"/>
    </source>
</evidence>
<dbReference type="GO" id="GO:0006269">
    <property type="term" value="P:DNA replication, synthesis of primer"/>
    <property type="evidence" value="ECO:0007669"/>
    <property type="project" value="UniProtKB-KW"/>
</dbReference>
<evidence type="ECO:0000256" key="2">
    <source>
        <dbReference type="ARBA" id="ARBA00022515"/>
    </source>
</evidence>
<keyword evidence="6 13" id="KW-0347">Helicase</keyword>
<comment type="caution">
    <text evidence="13">The sequence shown here is derived from an EMBL/GenBank/DDBJ whole genome shotgun (WGS) entry which is preliminary data.</text>
</comment>
<dbReference type="InterPro" id="IPR007693">
    <property type="entry name" value="DNA_helicase_DnaB-like_N"/>
</dbReference>
<feature type="domain" description="SF4 helicase" evidence="12">
    <location>
        <begin position="176"/>
        <end position="442"/>
    </location>
</feature>
<dbReference type="InterPro" id="IPR016136">
    <property type="entry name" value="DNA_helicase_N/primase_C"/>
</dbReference>
<dbReference type="InterPro" id="IPR036185">
    <property type="entry name" value="DNA_heli_DnaB-like_N_sf"/>
</dbReference>
<dbReference type="GO" id="GO:1990077">
    <property type="term" value="C:primosome complex"/>
    <property type="evidence" value="ECO:0007669"/>
    <property type="project" value="UniProtKB-KW"/>
</dbReference>
<dbReference type="SUPFAM" id="SSF48024">
    <property type="entry name" value="N-terminal domain of DnaB helicase"/>
    <property type="match status" value="1"/>
</dbReference>
<dbReference type="GO" id="GO:0005524">
    <property type="term" value="F:ATP binding"/>
    <property type="evidence" value="ECO:0007669"/>
    <property type="project" value="UniProtKB-KW"/>
</dbReference>
<name>A0A009SED1_ACIBA</name>
<sequence>MDYLHSVPTEQGVLVSLLSLADGVDQYVQRLNRDYFSGKHQIIFDAIKAIHDRGEQIDFILVWDEIKKNPLNLHHIDEQYMLTLNAEAPTLISTLEQHIEKLHRLMVRRKFVDISVLMQGMAKDFTTNLDDMLNKTQNMIAEIGDNSEKKSLTYVNEFVARLYVELNEADIARKNGTFVETGLRTGFIALDNKIGALRRGNFVLIGARPSMGKTTFAQNIMSDMAINQDLVVQFHSLEMTEEEIRDRIVSGVGQIKLRNIKSKFLEDDDWGRLVQANKMLENAKFGIDDTANASLSDVRRQARLLKAEYGRVDAIFVDYLQIMKSPVVTDNQVRAIGEISKGLKAIAKEFDCVVFALSQLSRNLENRPNKRPVNADLRESGQLEQDADVILFIYRDEVYDKNSKDAGTAEIIIGKCRDGEVGTVRLGTDLARATFADLDPAYLASLQEFGGAA</sequence>
<evidence type="ECO:0000259" key="12">
    <source>
        <dbReference type="PROSITE" id="PS51199"/>
    </source>
</evidence>
<evidence type="ECO:0000256" key="6">
    <source>
        <dbReference type="ARBA" id="ARBA00022806"/>
    </source>
</evidence>
<evidence type="ECO:0000256" key="4">
    <source>
        <dbReference type="ARBA" id="ARBA00022741"/>
    </source>
</evidence>
<keyword evidence="3" id="KW-0235">DNA replication</keyword>
<dbReference type="PANTHER" id="PTHR30153">
    <property type="entry name" value="REPLICATIVE DNA HELICASE DNAB"/>
    <property type="match status" value="1"/>
</dbReference>
<accession>A0A009SED1</accession>
<evidence type="ECO:0000256" key="11">
    <source>
        <dbReference type="ARBA" id="ARBA00048954"/>
    </source>
</evidence>
<dbReference type="EMBL" id="JEXJ01000027">
    <property type="protein sequence ID" value="EXC51368.1"/>
    <property type="molecule type" value="Genomic_DNA"/>
</dbReference>
<evidence type="ECO:0000313" key="13">
    <source>
        <dbReference type="EMBL" id="EXC51368.1"/>
    </source>
</evidence>
<evidence type="ECO:0000256" key="5">
    <source>
        <dbReference type="ARBA" id="ARBA00022801"/>
    </source>
</evidence>
<dbReference type="PATRIC" id="fig|1310630.3.peg.1977"/>
<evidence type="ECO:0000313" key="14">
    <source>
        <dbReference type="Proteomes" id="UP000020735"/>
    </source>
</evidence>
<gene>
    <name evidence="13" type="ORF">J529_2020</name>
</gene>
<dbReference type="GO" id="GO:0005829">
    <property type="term" value="C:cytosol"/>
    <property type="evidence" value="ECO:0007669"/>
    <property type="project" value="TreeGrafter"/>
</dbReference>
<dbReference type="SUPFAM" id="SSF52540">
    <property type="entry name" value="P-loop containing nucleoside triphosphate hydrolases"/>
    <property type="match status" value="1"/>
</dbReference>
<keyword evidence="9" id="KW-0413">Isomerase</keyword>
<keyword evidence="7" id="KW-0067">ATP-binding</keyword>
<evidence type="ECO:0000256" key="3">
    <source>
        <dbReference type="ARBA" id="ARBA00022705"/>
    </source>
</evidence>
<dbReference type="GO" id="GO:0043139">
    <property type="term" value="F:5'-3' DNA helicase activity"/>
    <property type="evidence" value="ECO:0007669"/>
    <property type="project" value="UniProtKB-EC"/>
</dbReference>
<comment type="catalytic activity">
    <reaction evidence="11">
        <text>ATP + H2O = ADP + phosphate + H(+)</text>
        <dbReference type="Rhea" id="RHEA:13065"/>
        <dbReference type="ChEBI" id="CHEBI:15377"/>
        <dbReference type="ChEBI" id="CHEBI:15378"/>
        <dbReference type="ChEBI" id="CHEBI:30616"/>
        <dbReference type="ChEBI" id="CHEBI:43474"/>
        <dbReference type="ChEBI" id="CHEBI:456216"/>
        <dbReference type="EC" id="5.6.2.3"/>
    </reaction>
</comment>
<evidence type="ECO:0000256" key="9">
    <source>
        <dbReference type="ARBA" id="ARBA00023235"/>
    </source>
</evidence>
<proteinExistence type="inferred from homology"/>